<reference evidence="10" key="1">
    <citation type="submission" date="2020-12" db="EMBL/GenBank/DDBJ databases">
        <authorList>
            <person name="Iha C."/>
        </authorList>
    </citation>
    <scope>NUCLEOTIDE SEQUENCE</scope>
</reference>
<evidence type="ECO:0000256" key="4">
    <source>
        <dbReference type="ARBA" id="ARBA00022729"/>
    </source>
</evidence>
<sequence length="693" mass="73689">MFCVTGSTYAVGGGGAEGGRRDAPGPKVFTWRTNLTKGEETIVIEPSEVVGEAEERGVGAPEFVCAVVALGGPKFNTEFEVDLGYEYDTAMLVGEERELMREVYLACCGGPEDCEKWPHQVSHFPSQAFDDDDGEGAGRGDVELDGVILDFCHVRGCECNSEGRLKVLDLDYYGLKCPFPHQFGLLEGLSDLHLTGNILEGDLQEALATLVPLRRLRNLSLKRNSMQGSMDGEDDPEQEANAFCRLASKLDSLSLEGNVIGGTLPPCALDGSLTHLVVSNNLITGSLPPVSRTDSPLALFGASDNGLTGTIPESFGSLSMLRHLELSNNEITGSLPPSLVALPRLRFLLLASNVLGGGIPDGIAESGSLQKIWLNDNQFGALPDRWLHSQGSGALSVLDISENAIAGTFPLGLSRSPNLTTVQINNNALFGSLPPVEGLFPKTTRIEFKGNQFSGSIPDEWGTLGLFQAGSAQDVLPPVPVLDLSDNELTGSIPAFLDPQAPHFPSRLRVYLAGNNLNCGDKERIQGDKVFGVECAEVALLGSSGGSGDNSNDRTAHIAAAVGLPVLAAVAIFLMFFVRRSTEPPPAPEMTEMPAVNEHVKEWGVPGSAGKVSARATERMEHWNSGYSGYSAHSGPSGPPRPPGRSRRPPTVYVDSGYSGHMDSGYTGHLDSGYSGHSGHSGLMDSGYSRRSR</sequence>
<keyword evidence="6 9" id="KW-0472">Membrane</keyword>
<feature type="transmembrane region" description="Helical" evidence="9">
    <location>
        <begin position="558"/>
        <end position="578"/>
    </location>
</feature>
<dbReference type="EMBL" id="CAJHUC010001435">
    <property type="protein sequence ID" value="CAD7701103.1"/>
    <property type="molecule type" value="Genomic_DNA"/>
</dbReference>
<dbReference type="SUPFAM" id="SSF52058">
    <property type="entry name" value="L domain-like"/>
    <property type="match status" value="1"/>
</dbReference>
<protein>
    <submittedName>
        <fullName evidence="10">Uncharacterized protein</fullName>
    </submittedName>
</protein>
<dbReference type="PANTHER" id="PTHR45974">
    <property type="entry name" value="RECEPTOR-LIKE PROTEIN 55"/>
    <property type="match status" value="1"/>
</dbReference>
<evidence type="ECO:0000256" key="7">
    <source>
        <dbReference type="ARBA" id="ARBA00023180"/>
    </source>
</evidence>
<dbReference type="OrthoDB" id="552043at2759"/>
<dbReference type="GO" id="GO:0005930">
    <property type="term" value="C:axoneme"/>
    <property type="evidence" value="ECO:0007669"/>
    <property type="project" value="UniProtKB-SubCell"/>
</dbReference>
<keyword evidence="11" id="KW-1185">Reference proteome</keyword>
<dbReference type="Pfam" id="PF13855">
    <property type="entry name" value="LRR_8"/>
    <property type="match status" value="1"/>
</dbReference>
<accession>A0A8S1JBV6</accession>
<evidence type="ECO:0000256" key="3">
    <source>
        <dbReference type="ARBA" id="ARBA00022614"/>
    </source>
</evidence>
<dbReference type="AlphaFoldDB" id="A0A8S1JBV6"/>
<evidence type="ECO:0000313" key="11">
    <source>
        <dbReference type="Proteomes" id="UP000708148"/>
    </source>
</evidence>
<keyword evidence="9" id="KW-1133">Transmembrane helix</keyword>
<evidence type="ECO:0000256" key="9">
    <source>
        <dbReference type="SAM" id="Phobius"/>
    </source>
</evidence>
<dbReference type="GO" id="GO:0016020">
    <property type="term" value="C:membrane"/>
    <property type="evidence" value="ECO:0007669"/>
    <property type="project" value="UniProtKB-SubCell"/>
</dbReference>
<keyword evidence="3" id="KW-0433">Leucine-rich repeat</keyword>
<dbReference type="Gene3D" id="3.80.10.10">
    <property type="entry name" value="Ribonuclease Inhibitor"/>
    <property type="match status" value="3"/>
</dbReference>
<feature type="compositionally biased region" description="Low complexity" evidence="8">
    <location>
        <begin position="672"/>
        <end position="682"/>
    </location>
</feature>
<dbReference type="PANTHER" id="PTHR45974:SF266">
    <property type="entry name" value="LEUCINE-RICH REPEAT RECEPTOR PROTEIN KINASE HPCA1"/>
    <property type="match status" value="1"/>
</dbReference>
<evidence type="ECO:0000256" key="6">
    <source>
        <dbReference type="ARBA" id="ARBA00023136"/>
    </source>
</evidence>
<gene>
    <name evidence="10" type="ORF">OSTQU699_LOCUS6462</name>
</gene>
<dbReference type="Proteomes" id="UP000708148">
    <property type="component" value="Unassembled WGS sequence"/>
</dbReference>
<proteinExistence type="predicted"/>
<keyword evidence="5" id="KW-0677">Repeat</keyword>
<dbReference type="FunFam" id="3.80.10.10:FF:000041">
    <property type="entry name" value="LRR receptor-like serine/threonine-protein kinase ERECTA"/>
    <property type="match status" value="1"/>
</dbReference>
<comment type="subcellular location">
    <subcellularLocation>
        <location evidence="2">Cytoplasm</location>
        <location evidence="2">Cytoskeleton</location>
        <location evidence="2">Cilium axoneme</location>
    </subcellularLocation>
    <subcellularLocation>
        <location evidence="1">Membrane</location>
    </subcellularLocation>
</comment>
<evidence type="ECO:0000256" key="5">
    <source>
        <dbReference type="ARBA" id="ARBA00022737"/>
    </source>
</evidence>
<evidence type="ECO:0000256" key="2">
    <source>
        <dbReference type="ARBA" id="ARBA00004430"/>
    </source>
</evidence>
<evidence type="ECO:0000313" key="10">
    <source>
        <dbReference type="EMBL" id="CAD7701103.1"/>
    </source>
</evidence>
<evidence type="ECO:0000256" key="1">
    <source>
        <dbReference type="ARBA" id="ARBA00004370"/>
    </source>
</evidence>
<comment type="caution">
    <text evidence="10">The sequence shown here is derived from an EMBL/GenBank/DDBJ whole genome shotgun (WGS) entry which is preliminary data.</text>
</comment>
<organism evidence="10 11">
    <name type="scientific">Ostreobium quekettii</name>
    <dbReference type="NCBI Taxonomy" id="121088"/>
    <lineage>
        <taxon>Eukaryota</taxon>
        <taxon>Viridiplantae</taxon>
        <taxon>Chlorophyta</taxon>
        <taxon>core chlorophytes</taxon>
        <taxon>Ulvophyceae</taxon>
        <taxon>TCBD clade</taxon>
        <taxon>Bryopsidales</taxon>
        <taxon>Ostreobineae</taxon>
        <taxon>Ostreobiaceae</taxon>
        <taxon>Ostreobium</taxon>
    </lineage>
</organism>
<keyword evidence="9" id="KW-0812">Transmembrane</keyword>
<evidence type="ECO:0000256" key="8">
    <source>
        <dbReference type="SAM" id="MobiDB-lite"/>
    </source>
</evidence>
<keyword evidence="4" id="KW-0732">Signal</keyword>
<dbReference type="InterPro" id="IPR032675">
    <property type="entry name" value="LRR_dom_sf"/>
</dbReference>
<feature type="region of interest" description="Disordered" evidence="8">
    <location>
        <begin position="625"/>
        <end position="693"/>
    </location>
</feature>
<dbReference type="InterPro" id="IPR001611">
    <property type="entry name" value="Leu-rich_rpt"/>
</dbReference>
<name>A0A8S1JBV6_9CHLO</name>
<keyword evidence="7" id="KW-0325">Glycoprotein</keyword>